<dbReference type="PROSITE" id="PS50240">
    <property type="entry name" value="TRYPSIN_DOM"/>
    <property type="match status" value="1"/>
</dbReference>
<dbReference type="Proteomes" id="UP000693970">
    <property type="component" value="Unassembled WGS sequence"/>
</dbReference>
<dbReference type="OrthoDB" id="93664at2759"/>
<evidence type="ECO:0000256" key="5">
    <source>
        <dbReference type="SAM" id="Phobius"/>
    </source>
</evidence>
<dbReference type="InterPro" id="IPR050430">
    <property type="entry name" value="Peptidase_S1"/>
</dbReference>
<feature type="region of interest" description="Disordered" evidence="4">
    <location>
        <begin position="1"/>
        <end position="26"/>
    </location>
</feature>
<dbReference type="GO" id="GO:0004252">
    <property type="term" value="F:serine-type endopeptidase activity"/>
    <property type="evidence" value="ECO:0007669"/>
    <property type="project" value="InterPro"/>
</dbReference>
<dbReference type="EMBL" id="JAGRRH010000016">
    <property type="protein sequence ID" value="KAG7355058.1"/>
    <property type="molecule type" value="Genomic_DNA"/>
</dbReference>
<dbReference type="InterPro" id="IPR018114">
    <property type="entry name" value="TRYPSIN_HIS"/>
</dbReference>
<feature type="compositionally biased region" description="Low complexity" evidence="4">
    <location>
        <begin position="116"/>
        <end position="127"/>
    </location>
</feature>
<keyword evidence="1" id="KW-1015">Disulfide bond</keyword>
<evidence type="ECO:0000256" key="2">
    <source>
        <dbReference type="ARBA" id="ARBA00023180"/>
    </source>
</evidence>
<keyword evidence="3 7" id="KW-0645">Protease</keyword>
<keyword evidence="5" id="KW-0812">Transmembrane</keyword>
<dbReference type="PANTHER" id="PTHR24276">
    <property type="entry name" value="POLYSERASE-RELATED"/>
    <property type="match status" value="1"/>
</dbReference>
<sequence length="494" mass="54271">MNPENDMKSPTRRRQSRRSATLPIGNMQQGIMGALERKNSDKDLSDNVDEVVIHGINDQTNLQDSNRSLEDVEFALESPTSRSPTKTNRGGVMRKRSHLDSSSTSASMLQTPDFDQSVSRVQVSSESLFPNPPPLSEIDESMEKSHHKPQRMPKGISGTILPKSQGKSQELFLLRLSILFLLVGCVFLSSKHYRLIRSIKTSSNLPRDQSPSRGALTGDSTNVLRLNAKTRIIGGTSVVDPKEYPWFVLFHGSSICGGVLIASDVVLTAAHCHGAGNTGSGENSVYLNVVSRTEEGLKSADKVEIQEERRHHEYVDGIYAHDLMLVKLKPTKKETSRSWIRMNLSNSSLPQPNNELSVLGFGDIDMNENSIVSPDSLQHVTVRAVDYRNCWAMYEAGAVALRDAGVEAQELTPDQLCAEQVNAGTCAGDSGSPLFLKAREGGQDLLVGTVAWHRGGCGNNFFPDAYSNVTWFADWIIENACDMASDPSHLQCRT</sequence>
<name>A0A9K3L3J7_9STRA</name>
<evidence type="ECO:0000313" key="7">
    <source>
        <dbReference type="EMBL" id="KAG7355058.1"/>
    </source>
</evidence>
<dbReference type="SMART" id="SM00020">
    <property type="entry name" value="Tryp_SPc"/>
    <property type="match status" value="1"/>
</dbReference>
<dbReference type="PROSITE" id="PS00134">
    <property type="entry name" value="TRYPSIN_HIS"/>
    <property type="match status" value="1"/>
</dbReference>
<reference evidence="7" key="1">
    <citation type="journal article" date="2021" name="Sci. Rep.">
        <title>Diploid genomic architecture of Nitzschia inconspicua, an elite biomass production diatom.</title>
        <authorList>
            <person name="Oliver A."/>
            <person name="Podell S."/>
            <person name="Pinowska A."/>
            <person name="Traller J.C."/>
            <person name="Smith S.R."/>
            <person name="McClure R."/>
            <person name="Beliaev A."/>
            <person name="Bohutskyi P."/>
            <person name="Hill E.A."/>
            <person name="Rabines A."/>
            <person name="Zheng H."/>
            <person name="Allen L.Z."/>
            <person name="Kuo A."/>
            <person name="Grigoriev I.V."/>
            <person name="Allen A.E."/>
            <person name="Hazlebeck D."/>
            <person name="Allen E.E."/>
        </authorList>
    </citation>
    <scope>NUCLEOTIDE SEQUENCE</scope>
    <source>
        <strain evidence="7">Hildebrandi</strain>
    </source>
</reference>
<feature type="region of interest" description="Disordered" evidence="4">
    <location>
        <begin position="74"/>
        <end position="157"/>
    </location>
</feature>
<comment type="caution">
    <text evidence="7">The sequence shown here is derived from an EMBL/GenBank/DDBJ whole genome shotgun (WGS) entry which is preliminary data.</text>
</comment>
<evidence type="ECO:0000256" key="4">
    <source>
        <dbReference type="SAM" id="MobiDB-lite"/>
    </source>
</evidence>
<keyword evidence="3" id="KW-0720">Serine protease</keyword>
<organism evidence="7 8">
    <name type="scientific">Nitzschia inconspicua</name>
    <dbReference type="NCBI Taxonomy" id="303405"/>
    <lineage>
        <taxon>Eukaryota</taxon>
        <taxon>Sar</taxon>
        <taxon>Stramenopiles</taxon>
        <taxon>Ochrophyta</taxon>
        <taxon>Bacillariophyta</taxon>
        <taxon>Bacillariophyceae</taxon>
        <taxon>Bacillariophycidae</taxon>
        <taxon>Bacillariales</taxon>
        <taxon>Bacillariaceae</taxon>
        <taxon>Nitzschia</taxon>
    </lineage>
</organism>
<evidence type="ECO:0000256" key="3">
    <source>
        <dbReference type="RuleBase" id="RU363034"/>
    </source>
</evidence>
<feature type="compositionally biased region" description="Polar residues" evidence="4">
    <location>
        <begin position="78"/>
        <end position="88"/>
    </location>
</feature>
<feature type="transmembrane region" description="Helical" evidence="5">
    <location>
        <begin position="172"/>
        <end position="190"/>
    </location>
</feature>
<dbReference type="Pfam" id="PF00089">
    <property type="entry name" value="Trypsin"/>
    <property type="match status" value="1"/>
</dbReference>
<feature type="compositionally biased region" description="Polar residues" evidence="4">
    <location>
        <begin position="100"/>
        <end position="114"/>
    </location>
</feature>
<dbReference type="GO" id="GO:0006508">
    <property type="term" value="P:proteolysis"/>
    <property type="evidence" value="ECO:0007669"/>
    <property type="project" value="UniProtKB-KW"/>
</dbReference>
<dbReference type="AlphaFoldDB" id="A0A9K3L3J7"/>
<keyword evidence="5" id="KW-0472">Membrane</keyword>
<proteinExistence type="predicted"/>
<keyword evidence="5" id="KW-1133">Transmembrane helix</keyword>
<dbReference type="PANTHER" id="PTHR24276:SF98">
    <property type="entry name" value="FI18310P1-RELATED"/>
    <property type="match status" value="1"/>
</dbReference>
<gene>
    <name evidence="7" type="ORF">IV203_004414</name>
</gene>
<protein>
    <submittedName>
        <fullName evidence="7">Serine protease</fullName>
    </submittedName>
</protein>
<evidence type="ECO:0000256" key="1">
    <source>
        <dbReference type="ARBA" id="ARBA00023157"/>
    </source>
</evidence>
<evidence type="ECO:0000313" key="8">
    <source>
        <dbReference type="Proteomes" id="UP000693970"/>
    </source>
</evidence>
<keyword evidence="3" id="KW-0378">Hydrolase</keyword>
<keyword evidence="2" id="KW-0325">Glycoprotein</keyword>
<dbReference type="InterPro" id="IPR033116">
    <property type="entry name" value="TRYPSIN_SER"/>
</dbReference>
<reference evidence="7" key="2">
    <citation type="submission" date="2021-04" db="EMBL/GenBank/DDBJ databases">
        <authorList>
            <person name="Podell S."/>
        </authorList>
    </citation>
    <scope>NUCLEOTIDE SEQUENCE</scope>
    <source>
        <strain evidence="7">Hildebrandi</strain>
    </source>
</reference>
<feature type="domain" description="Peptidase S1" evidence="6">
    <location>
        <begin position="232"/>
        <end position="481"/>
    </location>
</feature>
<dbReference type="CDD" id="cd00190">
    <property type="entry name" value="Tryp_SPc"/>
    <property type="match status" value="1"/>
</dbReference>
<dbReference type="InterPro" id="IPR001254">
    <property type="entry name" value="Trypsin_dom"/>
</dbReference>
<keyword evidence="8" id="KW-1185">Reference proteome</keyword>
<dbReference type="PROSITE" id="PS00135">
    <property type="entry name" value="TRYPSIN_SER"/>
    <property type="match status" value="1"/>
</dbReference>
<evidence type="ECO:0000259" key="6">
    <source>
        <dbReference type="PROSITE" id="PS50240"/>
    </source>
</evidence>
<accession>A0A9K3L3J7</accession>